<dbReference type="Proteomes" id="UP000309450">
    <property type="component" value="Unassembled WGS sequence"/>
</dbReference>
<sequence>MSQKRQPFVPISDEQKRSMIVSMIAVAEDYEASEELLAGKVDPRHGRAANLLGLLAFEIRLKCAVLVDTGQRPVSHSYDKLLYLLSESARLRIVELATDRSAGHVDFSRFEEILRRLSRAFTLGRYDYELNDQRQPHEAREAGSVWIANGGDPFEADVAFFPMEREALNFGLATWLQENTDTLLA</sequence>
<gene>
    <name evidence="1" type="ORF">E7811_02570</name>
</gene>
<proteinExistence type="predicted"/>
<evidence type="ECO:0008006" key="3">
    <source>
        <dbReference type="Google" id="ProtNLM"/>
    </source>
</evidence>
<name>A0A4S3MQC0_9RHOB</name>
<accession>A0A4S3MQC0</accession>
<evidence type="ECO:0000313" key="1">
    <source>
        <dbReference type="EMBL" id="THD84639.1"/>
    </source>
</evidence>
<evidence type="ECO:0000313" key="2">
    <source>
        <dbReference type="Proteomes" id="UP000309450"/>
    </source>
</evidence>
<dbReference type="AlphaFoldDB" id="A0A4S3MQC0"/>
<dbReference type="EMBL" id="SSND01000001">
    <property type="protein sequence ID" value="THD84639.1"/>
    <property type="molecule type" value="Genomic_DNA"/>
</dbReference>
<keyword evidence="2" id="KW-1185">Reference proteome</keyword>
<protein>
    <recommendedName>
        <fullName evidence="3">HEPN domain-containing protein</fullName>
    </recommendedName>
</protein>
<reference evidence="1 2" key="1">
    <citation type="submission" date="2019-04" db="EMBL/GenBank/DDBJ databases">
        <title>Draft genome sequence of Gemmobacter aestuarii sp. nov.</title>
        <authorList>
            <person name="Hameed A."/>
            <person name="Lin S.-Y."/>
            <person name="Shahina M."/>
            <person name="Lai W.-A."/>
            <person name="Young C.-C."/>
        </authorList>
    </citation>
    <scope>NUCLEOTIDE SEQUENCE [LARGE SCALE GENOMIC DNA]</scope>
    <source>
        <strain evidence="1 2">CC-PW-75</strain>
    </source>
</reference>
<organism evidence="1 2">
    <name type="scientific">Aliigemmobacter aestuarii</name>
    <dbReference type="NCBI Taxonomy" id="1445661"/>
    <lineage>
        <taxon>Bacteria</taxon>
        <taxon>Pseudomonadati</taxon>
        <taxon>Pseudomonadota</taxon>
        <taxon>Alphaproteobacteria</taxon>
        <taxon>Rhodobacterales</taxon>
        <taxon>Paracoccaceae</taxon>
        <taxon>Aliigemmobacter</taxon>
    </lineage>
</organism>
<comment type="caution">
    <text evidence="1">The sequence shown here is derived from an EMBL/GenBank/DDBJ whole genome shotgun (WGS) entry which is preliminary data.</text>
</comment>